<proteinExistence type="predicted"/>
<name>A0A2H0TFD7_9BACT</name>
<evidence type="ECO:0000313" key="1">
    <source>
        <dbReference type="EMBL" id="PIR69654.1"/>
    </source>
</evidence>
<protein>
    <submittedName>
        <fullName evidence="1">Uncharacterized protein</fullName>
    </submittedName>
</protein>
<organism evidence="1 2">
    <name type="scientific">Candidatus Niyogibacteria bacterium CG10_big_fil_rev_8_21_14_0_10_46_36</name>
    <dbReference type="NCBI Taxonomy" id="1974726"/>
    <lineage>
        <taxon>Bacteria</taxon>
        <taxon>Candidatus Niyogiibacteriota</taxon>
    </lineage>
</organism>
<reference evidence="2" key="1">
    <citation type="submission" date="2017-09" db="EMBL/GenBank/DDBJ databases">
        <title>Depth-based differentiation of microbial function through sediment-hosted aquifers and enrichment of novel symbionts in the deep terrestrial subsurface.</title>
        <authorList>
            <person name="Probst A.J."/>
            <person name="Ladd B."/>
            <person name="Jarett J.K."/>
            <person name="Geller-Mcgrath D.E."/>
            <person name="Sieber C.M.K."/>
            <person name="Emerson J.B."/>
            <person name="Anantharaman K."/>
            <person name="Thomas B.C."/>
            <person name="Malmstrom R."/>
            <person name="Stieglmeier M."/>
            <person name="Klingl A."/>
            <person name="Woyke T."/>
            <person name="Ryan C.M."/>
            <person name="Banfield J.F."/>
        </authorList>
    </citation>
    <scope>NUCLEOTIDE SEQUENCE [LARGE SCALE GENOMIC DNA]</scope>
</reference>
<dbReference type="EMBL" id="PFCO01000004">
    <property type="protein sequence ID" value="PIR69654.1"/>
    <property type="molecule type" value="Genomic_DNA"/>
</dbReference>
<dbReference type="Proteomes" id="UP000231503">
    <property type="component" value="Unassembled WGS sequence"/>
</dbReference>
<dbReference type="AlphaFoldDB" id="A0A2H0TFD7"/>
<evidence type="ECO:0000313" key="2">
    <source>
        <dbReference type="Proteomes" id="UP000231503"/>
    </source>
</evidence>
<comment type="caution">
    <text evidence="1">The sequence shown here is derived from an EMBL/GenBank/DDBJ whole genome shotgun (WGS) entry which is preliminary data.</text>
</comment>
<accession>A0A2H0TFD7</accession>
<gene>
    <name evidence="1" type="ORF">COU47_01990</name>
</gene>
<sequence>MSKTKQNILVAVLAVALLGTAYIWYSQSPTTGNEGISRVEGPSNQQRIQFLALLRTLKGLKFDTSFFQDPVYQSLIDSGVQVNIPAERGAINPFEPR</sequence>